<reference evidence="2 3" key="1">
    <citation type="submission" date="2015-01" db="EMBL/GenBank/DDBJ databases">
        <title>Evolution of Trichinella species and genotypes.</title>
        <authorList>
            <person name="Korhonen P.K."/>
            <person name="Edoardo P."/>
            <person name="Giuseppe L.R."/>
            <person name="Gasser R.B."/>
        </authorList>
    </citation>
    <scope>NUCLEOTIDE SEQUENCE [LARGE SCALE GENOMIC DNA]</scope>
    <source>
        <strain evidence="2">ISS1980</strain>
    </source>
</reference>
<comment type="caution">
    <text evidence="2">The sequence shown here is derived from an EMBL/GenBank/DDBJ whole genome shotgun (WGS) entry which is preliminary data.</text>
</comment>
<evidence type="ECO:0000256" key="1">
    <source>
        <dbReference type="SAM" id="MobiDB-lite"/>
    </source>
</evidence>
<evidence type="ECO:0000313" key="3">
    <source>
        <dbReference type="Proteomes" id="UP000054843"/>
    </source>
</evidence>
<gene>
    <name evidence="2" type="ORF">T10_9423</name>
</gene>
<dbReference type="AlphaFoldDB" id="A0A0V1MJB7"/>
<proteinExistence type="predicted"/>
<sequence length="109" mass="12724">MVNNYLSIKKQLIIIFVVTLLCDTVKLMKQRKVKARMTRSKSRTAHRRTRDAKRCKEWSKEKLKTRMTRNKSQTAHRKTRDEKRCLIISKGALVRLTYVASGSVAKCSL</sequence>
<protein>
    <submittedName>
        <fullName evidence="2">Uncharacterized protein</fullName>
    </submittedName>
</protein>
<accession>A0A0V1MJB7</accession>
<name>A0A0V1MJB7_9BILA</name>
<feature type="non-terminal residue" evidence="2">
    <location>
        <position position="109"/>
    </location>
</feature>
<evidence type="ECO:0000313" key="2">
    <source>
        <dbReference type="EMBL" id="KRZ71731.1"/>
    </source>
</evidence>
<feature type="region of interest" description="Disordered" evidence="1">
    <location>
        <begin position="61"/>
        <end position="80"/>
    </location>
</feature>
<dbReference type="EMBL" id="JYDO01000090">
    <property type="protein sequence ID" value="KRZ71731.1"/>
    <property type="molecule type" value="Genomic_DNA"/>
</dbReference>
<feature type="region of interest" description="Disordered" evidence="1">
    <location>
        <begin position="34"/>
        <end position="56"/>
    </location>
</feature>
<feature type="compositionally biased region" description="Basic residues" evidence="1">
    <location>
        <begin position="65"/>
        <end position="78"/>
    </location>
</feature>
<dbReference type="Proteomes" id="UP000054843">
    <property type="component" value="Unassembled WGS sequence"/>
</dbReference>
<organism evidence="2 3">
    <name type="scientific">Trichinella papuae</name>
    <dbReference type="NCBI Taxonomy" id="268474"/>
    <lineage>
        <taxon>Eukaryota</taxon>
        <taxon>Metazoa</taxon>
        <taxon>Ecdysozoa</taxon>
        <taxon>Nematoda</taxon>
        <taxon>Enoplea</taxon>
        <taxon>Dorylaimia</taxon>
        <taxon>Trichinellida</taxon>
        <taxon>Trichinellidae</taxon>
        <taxon>Trichinella</taxon>
    </lineage>
</organism>
<feature type="compositionally biased region" description="Basic residues" evidence="1">
    <location>
        <begin position="34"/>
        <end position="51"/>
    </location>
</feature>
<keyword evidence="3" id="KW-1185">Reference proteome</keyword>